<evidence type="ECO:0000313" key="3">
    <source>
        <dbReference type="EMBL" id="KAK9887139.1"/>
    </source>
</evidence>
<dbReference type="PANTHER" id="PTHR12243">
    <property type="entry name" value="MADF DOMAIN TRANSCRIPTION FACTOR"/>
    <property type="match status" value="1"/>
</dbReference>
<dbReference type="InterPro" id="IPR006578">
    <property type="entry name" value="MADF-dom"/>
</dbReference>
<dbReference type="InterPro" id="IPR039353">
    <property type="entry name" value="TF_Adf1"/>
</dbReference>
<dbReference type="GO" id="GO:0005634">
    <property type="term" value="C:nucleus"/>
    <property type="evidence" value="ECO:0007669"/>
    <property type="project" value="TreeGrafter"/>
</dbReference>
<protein>
    <recommendedName>
        <fullName evidence="2">MADF domain-containing protein</fullName>
    </recommendedName>
</protein>
<dbReference type="Pfam" id="PF10545">
    <property type="entry name" value="MADF_DNA_bdg"/>
    <property type="match status" value="1"/>
</dbReference>
<sequence>MEIDSQQIDPEEITLNKQIINDVSKHPVLWDPNHQYHNVESAKNIVWCMLGAKYNMTGRDFCAKWKRLKIDYQKELIDHRLSLQDDEIPATENYGGNYQYFHEMKFLNRFLTHLKDTKSAKRRRSVDDDGNNSKRYMYSDVPMEYSEDTEDKDTSSQSFSPEIRPASRQNIDTQNSSQSKAQVGNVDRVTQTPSSSNVKQSYEDRKVFERFLPHQRNRLSKDYKDLLNSLNFSFGSTDDSLSP</sequence>
<gene>
    <name evidence="3" type="ORF">WA026_020586</name>
</gene>
<dbReference type="GO" id="GO:0006357">
    <property type="term" value="P:regulation of transcription by RNA polymerase II"/>
    <property type="evidence" value="ECO:0007669"/>
    <property type="project" value="TreeGrafter"/>
</dbReference>
<dbReference type="Proteomes" id="UP001431783">
    <property type="component" value="Unassembled WGS sequence"/>
</dbReference>
<dbReference type="GO" id="GO:0005667">
    <property type="term" value="C:transcription regulator complex"/>
    <property type="evidence" value="ECO:0007669"/>
    <property type="project" value="TreeGrafter"/>
</dbReference>
<feature type="region of interest" description="Disordered" evidence="1">
    <location>
        <begin position="118"/>
        <end position="204"/>
    </location>
</feature>
<dbReference type="SMART" id="SM00595">
    <property type="entry name" value="MADF"/>
    <property type="match status" value="1"/>
</dbReference>
<keyword evidence="4" id="KW-1185">Reference proteome</keyword>
<organism evidence="3 4">
    <name type="scientific">Henosepilachna vigintioctopunctata</name>
    <dbReference type="NCBI Taxonomy" id="420089"/>
    <lineage>
        <taxon>Eukaryota</taxon>
        <taxon>Metazoa</taxon>
        <taxon>Ecdysozoa</taxon>
        <taxon>Arthropoda</taxon>
        <taxon>Hexapoda</taxon>
        <taxon>Insecta</taxon>
        <taxon>Pterygota</taxon>
        <taxon>Neoptera</taxon>
        <taxon>Endopterygota</taxon>
        <taxon>Coleoptera</taxon>
        <taxon>Polyphaga</taxon>
        <taxon>Cucujiformia</taxon>
        <taxon>Coccinelloidea</taxon>
        <taxon>Coccinellidae</taxon>
        <taxon>Epilachninae</taxon>
        <taxon>Epilachnini</taxon>
        <taxon>Henosepilachna</taxon>
    </lineage>
</organism>
<reference evidence="3 4" key="1">
    <citation type="submission" date="2023-03" db="EMBL/GenBank/DDBJ databases">
        <title>Genome insight into feeding habits of ladybird beetles.</title>
        <authorList>
            <person name="Li H.-S."/>
            <person name="Huang Y.-H."/>
            <person name="Pang H."/>
        </authorList>
    </citation>
    <scope>NUCLEOTIDE SEQUENCE [LARGE SCALE GENOMIC DNA]</scope>
    <source>
        <strain evidence="3">SYSU_2023b</strain>
        <tissue evidence="3">Whole body</tissue>
    </source>
</reference>
<name>A0AAW1V211_9CUCU</name>
<evidence type="ECO:0000259" key="2">
    <source>
        <dbReference type="PROSITE" id="PS51029"/>
    </source>
</evidence>
<feature type="domain" description="MADF" evidence="2">
    <location>
        <begin position="18"/>
        <end position="112"/>
    </location>
</feature>
<evidence type="ECO:0000256" key="1">
    <source>
        <dbReference type="SAM" id="MobiDB-lite"/>
    </source>
</evidence>
<evidence type="ECO:0000313" key="4">
    <source>
        <dbReference type="Proteomes" id="UP001431783"/>
    </source>
</evidence>
<proteinExistence type="predicted"/>
<feature type="compositionally biased region" description="Polar residues" evidence="1">
    <location>
        <begin position="167"/>
        <end position="200"/>
    </location>
</feature>
<dbReference type="AlphaFoldDB" id="A0AAW1V211"/>
<dbReference type="PANTHER" id="PTHR12243:SF60">
    <property type="entry name" value="SI:CH211-15D5.12-RELATED"/>
    <property type="match status" value="1"/>
</dbReference>
<dbReference type="PROSITE" id="PS51029">
    <property type="entry name" value="MADF"/>
    <property type="match status" value="1"/>
</dbReference>
<comment type="caution">
    <text evidence="3">The sequence shown here is derived from an EMBL/GenBank/DDBJ whole genome shotgun (WGS) entry which is preliminary data.</text>
</comment>
<accession>A0AAW1V211</accession>
<dbReference type="EMBL" id="JARQZJ010000105">
    <property type="protein sequence ID" value="KAK9887139.1"/>
    <property type="molecule type" value="Genomic_DNA"/>
</dbReference>